<comment type="caution">
    <text evidence="2">The sequence shown here is derived from an EMBL/GenBank/DDBJ whole genome shotgun (WGS) entry which is preliminary data.</text>
</comment>
<keyword evidence="3" id="KW-1185">Reference proteome</keyword>
<feature type="region of interest" description="Disordered" evidence="1">
    <location>
        <begin position="292"/>
        <end position="331"/>
    </location>
</feature>
<dbReference type="EMBL" id="JAKOGI010001944">
    <property type="protein sequence ID" value="KAJ8423526.1"/>
    <property type="molecule type" value="Genomic_DNA"/>
</dbReference>
<feature type="compositionally biased region" description="Low complexity" evidence="1">
    <location>
        <begin position="308"/>
        <end position="331"/>
    </location>
</feature>
<proteinExistence type="predicted"/>
<organism evidence="2 3">
    <name type="scientific">Carnegiea gigantea</name>
    <dbReference type="NCBI Taxonomy" id="171969"/>
    <lineage>
        <taxon>Eukaryota</taxon>
        <taxon>Viridiplantae</taxon>
        <taxon>Streptophyta</taxon>
        <taxon>Embryophyta</taxon>
        <taxon>Tracheophyta</taxon>
        <taxon>Spermatophyta</taxon>
        <taxon>Magnoliopsida</taxon>
        <taxon>eudicotyledons</taxon>
        <taxon>Gunneridae</taxon>
        <taxon>Pentapetalae</taxon>
        <taxon>Caryophyllales</taxon>
        <taxon>Cactineae</taxon>
        <taxon>Cactaceae</taxon>
        <taxon>Cactoideae</taxon>
        <taxon>Echinocereeae</taxon>
        <taxon>Carnegiea</taxon>
    </lineage>
</organism>
<gene>
    <name evidence="2" type="ORF">Cgig2_030021</name>
</gene>
<evidence type="ECO:0000313" key="3">
    <source>
        <dbReference type="Proteomes" id="UP001153076"/>
    </source>
</evidence>
<feature type="compositionally biased region" description="Polar residues" evidence="1">
    <location>
        <begin position="295"/>
        <end position="307"/>
    </location>
</feature>
<reference evidence="2" key="1">
    <citation type="submission" date="2022-04" db="EMBL/GenBank/DDBJ databases">
        <title>Carnegiea gigantea Genome sequencing and assembly v2.</title>
        <authorList>
            <person name="Copetti D."/>
            <person name="Sanderson M.J."/>
            <person name="Burquez A."/>
            <person name="Wojciechowski M.F."/>
        </authorList>
    </citation>
    <scope>NUCLEOTIDE SEQUENCE</scope>
    <source>
        <strain evidence="2">SGP5-SGP5p</strain>
        <tissue evidence="2">Aerial part</tissue>
    </source>
</reference>
<accession>A0A9Q1GQK3</accession>
<evidence type="ECO:0000313" key="2">
    <source>
        <dbReference type="EMBL" id="KAJ8423526.1"/>
    </source>
</evidence>
<sequence>MESALKELRWSTFRTWVERNRGRILEACRQEALSDPEEEESLRSDDQTPLSSDGKLRFAILIMAFPPFQETKETANHVRETFKWHLRRALHPPHYRDLCWSLALPDVKDAACDFNIQEMVQATFYVMLLNDVVGLSLVSRDMAREKERQWQRKRERRPIIFPNFLSIEQAVEYVKENFFWSLRESSTLRASLLPENYHGLCPNFDHFVIMRHTHNSHIPEMTQAIFYAMVLNDPVELGLSSKIVIDYMMSVLLELNGASWEFDRAVDGMLDFRECRMAKIRLTGRLRSPDELLAQGTSEGNPCSSLGSHTSSVEVEVESTNSSASSEGVTSSSRKAVLKKRGCTYEEPVQEVVVDGMVFPEVPARSDIQDGPGTHFPSLNIVGSLTRLALEEKYLLPAGYRFVLPEADATVNKPPAKCIAMYQATFSYGVRFLLHLMIMDILNKYDLVPAQTAPTS</sequence>
<dbReference type="AlphaFoldDB" id="A0A9Q1GQK3"/>
<name>A0A9Q1GQK3_9CARY</name>
<evidence type="ECO:0000256" key="1">
    <source>
        <dbReference type="SAM" id="MobiDB-lite"/>
    </source>
</evidence>
<dbReference type="Proteomes" id="UP001153076">
    <property type="component" value="Unassembled WGS sequence"/>
</dbReference>
<protein>
    <submittedName>
        <fullName evidence="2">Uncharacterized protein</fullName>
    </submittedName>
</protein>